<evidence type="ECO:0000256" key="5">
    <source>
        <dbReference type="ARBA" id="ARBA00023077"/>
    </source>
</evidence>
<comment type="subcellular location">
    <subcellularLocation>
        <location evidence="1 8">Cell outer membrane</location>
        <topology evidence="1 8">Multi-pass membrane protein</topology>
    </subcellularLocation>
</comment>
<evidence type="ECO:0000256" key="2">
    <source>
        <dbReference type="ARBA" id="ARBA00022448"/>
    </source>
</evidence>
<evidence type="ECO:0000259" key="10">
    <source>
        <dbReference type="Pfam" id="PF00593"/>
    </source>
</evidence>
<dbReference type="InterPro" id="IPR000531">
    <property type="entry name" value="Beta-barrel_TonB"/>
</dbReference>
<keyword evidence="6 8" id="KW-0472">Membrane</keyword>
<accession>A0ABR7UQZ7</accession>
<evidence type="ECO:0000256" key="1">
    <source>
        <dbReference type="ARBA" id="ARBA00004571"/>
    </source>
</evidence>
<dbReference type="PROSITE" id="PS52016">
    <property type="entry name" value="TONB_DEPENDENT_REC_3"/>
    <property type="match status" value="1"/>
</dbReference>
<name>A0ABR7UQZ7_9FLAO</name>
<dbReference type="NCBIfam" id="TIGR04057">
    <property type="entry name" value="SusC_RagA_signa"/>
    <property type="match status" value="1"/>
</dbReference>
<dbReference type="NCBIfam" id="TIGR04056">
    <property type="entry name" value="OMP_RagA_SusC"/>
    <property type="match status" value="1"/>
</dbReference>
<dbReference type="InterPro" id="IPR012910">
    <property type="entry name" value="Plug_dom"/>
</dbReference>
<dbReference type="Gene3D" id="2.40.170.20">
    <property type="entry name" value="TonB-dependent receptor, beta-barrel domain"/>
    <property type="match status" value="1"/>
</dbReference>
<evidence type="ECO:0000256" key="9">
    <source>
        <dbReference type="RuleBase" id="RU003357"/>
    </source>
</evidence>
<keyword evidence="7 8" id="KW-0998">Cell outer membrane</keyword>
<gene>
    <name evidence="12" type="ORF">B6A10_07900</name>
</gene>
<dbReference type="Gene3D" id="2.60.40.1120">
    <property type="entry name" value="Carboxypeptidase-like, regulatory domain"/>
    <property type="match status" value="1"/>
</dbReference>
<dbReference type="Pfam" id="PF00593">
    <property type="entry name" value="TonB_dep_Rec_b-barrel"/>
    <property type="match status" value="1"/>
</dbReference>
<keyword evidence="2 8" id="KW-0813">Transport</keyword>
<reference evidence="12 13" key="1">
    <citation type="journal article" date="2020" name="Microbiol. Res.">
        <title>Flavobacterium pokkalii sp. nov., a novel plant growth promoting native rhizobacteria isolated from pokkali rice grown in coastal saline affected agricultural regions of southern India, Kerala.</title>
        <authorList>
            <person name="Menon R.R."/>
            <person name="Kumari S."/>
            <person name="Viver T."/>
            <person name="Rameshkumar N."/>
        </authorList>
    </citation>
    <scope>NUCLEOTIDE SEQUENCE [LARGE SCALE GENOMIC DNA]</scope>
    <source>
        <strain evidence="12 13">L1I52</strain>
    </source>
</reference>
<comment type="caution">
    <text evidence="12">The sequence shown here is derived from an EMBL/GenBank/DDBJ whole genome shotgun (WGS) entry which is preliminary data.</text>
</comment>
<dbReference type="InterPro" id="IPR008969">
    <property type="entry name" value="CarboxyPept-like_regulatory"/>
</dbReference>
<dbReference type="EMBL" id="NASZ01000009">
    <property type="protein sequence ID" value="MBD0725098.1"/>
    <property type="molecule type" value="Genomic_DNA"/>
</dbReference>
<feature type="domain" description="TonB-dependent receptor plug" evidence="11">
    <location>
        <begin position="157"/>
        <end position="263"/>
    </location>
</feature>
<dbReference type="InterPro" id="IPR023997">
    <property type="entry name" value="TonB-dep_OMP_SusC/RagA_CS"/>
</dbReference>
<dbReference type="Proteomes" id="UP000661715">
    <property type="component" value="Unassembled WGS sequence"/>
</dbReference>
<dbReference type="InterPro" id="IPR023996">
    <property type="entry name" value="TonB-dep_OMP_SusC/RagA"/>
</dbReference>
<evidence type="ECO:0000256" key="7">
    <source>
        <dbReference type="ARBA" id="ARBA00023237"/>
    </source>
</evidence>
<keyword evidence="13" id="KW-1185">Reference proteome</keyword>
<dbReference type="Pfam" id="PF07715">
    <property type="entry name" value="Plug"/>
    <property type="match status" value="1"/>
</dbReference>
<dbReference type="InterPro" id="IPR037066">
    <property type="entry name" value="Plug_dom_sf"/>
</dbReference>
<keyword evidence="5 9" id="KW-0798">TonB box</keyword>
<keyword evidence="4 8" id="KW-0812">Transmembrane</keyword>
<dbReference type="InterPro" id="IPR039426">
    <property type="entry name" value="TonB-dep_rcpt-like"/>
</dbReference>
<evidence type="ECO:0000313" key="12">
    <source>
        <dbReference type="EMBL" id="MBD0725098.1"/>
    </source>
</evidence>
<dbReference type="InterPro" id="IPR036942">
    <property type="entry name" value="Beta-barrel_TonB_sf"/>
</dbReference>
<comment type="similarity">
    <text evidence="8 9">Belongs to the TonB-dependent receptor family.</text>
</comment>
<evidence type="ECO:0000313" key="13">
    <source>
        <dbReference type="Proteomes" id="UP000661715"/>
    </source>
</evidence>
<organism evidence="12 13">
    <name type="scientific">Flavobacterium pokkalii</name>
    <dbReference type="NCBI Taxonomy" id="1940408"/>
    <lineage>
        <taxon>Bacteria</taxon>
        <taxon>Pseudomonadati</taxon>
        <taxon>Bacteroidota</taxon>
        <taxon>Flavobacteriia</taxon>
        <taxon>Flavobacteriales</taxon>
        <taxon>Flavobacteriaceae</taxon>
        <taxon>Flavobacterium</taxon>
    </lineage>
</organism>
<dbReference type="SUPFAM" id="SSF56935">
    <property type="entry name" value="Porins"/>
    <property type="match status" value="1"/>
</dbReference>
<evidence type="ECO:0000256" key="3">
    <source>
        <dbReference type="ARBA" id="ARBA00022452"/>
    </source>
</evidence>
<evidence type="ECO:0000256" key="4">
    <source>
        <dbReference type="ARBA" id="ARBA00022692"/>
    </source>
</evidence>
<evidence type="ECO:0000256" key="8">
    <source>
        <dbReference type="PROSITE-ProRule" id="PRU01360"/>
    </source>
</evidence>
<dbReference type="Pfam" id="PF13715">
    <property type="entry name" value="CarbopepD_reg_2"/>
    <property type="match status" value="1"/>
</dbReference>
<evidence type="ECO:0000259" key="11">
    <source>
        <dbReference type="Pfam" id="PF07715"/>
    </source>
</evidence>
<evidence type="ECO:0000256" key="6">
    <source>
        <dbReference type="ARBA" id="ARBA00023136"/>
    </source>
</evidence>
<dbReference type="SUPFAM" id="SSF49464">
    <property type="entry name" value="Carboxypeptidase regulatory domain-like"/>
    <property type="match status" value="1"/>
</dbReference>
<sequence length="1128" mass="124603">MKNYLSKDNFDLFQFLKRKTLLFSIAFSLIEFTISANVKSKTINYLNGRYTEVNTLTDVIQNEITVKGTVVDSNGMGVPGVTVLLKGTKNSVVTDIDGKFVIANVPANGHLVFSFIGMETRDVAIAGKTTLSITMKDSATDLDEVKVVSFGYGTIKKENLLGSVASIGAKELSKIPVTNVAEAMAGRLAGVSVQSVDGAPGADIVIRVRGGGSITQDNSPLYVVDGFIVSNINDIPPSDIQSIDILKDAATTAIYGAQGANGVVVITTKKPKVGKTTISYNSYMQLLKLPKDRKLDVLSPYEYVQMQYETARMKSDADVRNFEKYFGKFDDLELYKYKKANDWQDEVLGNSTISRYNNLSISGGSEKTKMSLSYTSNRDQGLMIGSGLNRDVLNFKLNHEISKKLRLDLSSRITNLEVDGAGTSGSSQIRIKNLVTSRPTNGIADELEFDIANVDNEDDYQSFILNLINPVDLAKQDWRKRTTRTYVFNAGLSWDILDNLKAQSTVTTSRSFGENLRFYGPLTGVAQQEGNSLPLGTKDNSEGFSYRVSNTLNYDFKNIGEHQLGILLGQEVRSSGGKSQHARVENFRESITPKEMFASMNLGTLIEYSTYENTDENYYSFFGRLNYSFKDKYLFTATARRDASSKFSKENNVGIFPAFAIGWKISNEPFLKNSKIVDELKLRLTYGETGNDRIPANSTKFLFKSDTNNGPGFGTNNYNVYYGINGNVLFNPDLIWETTINRNAGLDFRLFNSAINGSLDVYRNTTKDLLLQSAVSQTSGFSSQWANIGSTSNEGVELAVNTSLINKKDFSLNFNFNIGTNKAKIVALDGTTERFFQSNWGSTDLKDRDDYYLRVGKSVGLIYGYVNDGMYTVDDFDSYNENSKSYVLKEGVPDNKGILGVSSVKPGYMKLKDLNGDGKIDTNDRKVIGDALPKAQGGFGFTSNLKGFDISAFFNWSIGNDVYNTGKIDYNQLYRSSYGNMLNSMNSSKRFTYIDMDGSYTGTAGSVVTDLAQLAEMNQGKTIWSGNNSFGGSTPVVSDWAIEDGSYLRLNNVTIGYTVPMEAMKKFLVSSLRFYVTGTNLALWTKYSGFDPDVNSTRSDGYAALTPGLDYSSYPKSRTFTFGVNVTF</sequence>
<dbReference type="RefSeq" id="WP_084817098.1">
    <property type="nucleotide sequence ID" value="NZ_NASZ01000009.1"/>
</dbReference>
<protein>
    <submittedName>
        <fullName evidence="12">SusC/RagA family TonB-linked outer membrane protein</fullName>
    </submittedName>
</protein>
<feature type="domain" description="TonB-dependent receptor-like beta-barrel" evidence="10">
    <location>
        <begin position="473"/>
        <end position="914"/>
    </location>
</feature>
<keyword evidence="3 8" id="KW-1134">Transmembrane beta strand</keyword>
<proteinExistence type="inferred from homology"/>
<dbReference type="Gene3D" id="2.170.130.10">
    <property type="entry name" value="TonB-dependent receptor, plug domain"/>
    <property type="match status" value="1"/>
</dbReference>